<evidence type="ECO:0000256" key="3">
    <source>
        <dbReference type="ARBA" id="ARBA00022630"/>
    </source>
</evidence>
<keyword evidence="4" id="KW-0274">FAD</keyword>
<feature type="domain" description="FAD-binding" evidence="6">
    <location>
        <begin position="4"/>
        <end position="353"/>
    </location>
</feature>
<dbReference type="Gene3D" id="3.30.70.2450">
    <property type="match status" value="1"/>
</dbReference>
<keyword evidence="3" id="KW-0285">Flavoprotein</keyword>
<accession>V2X2B1</accession>
<dbReference type="InterPro" id="IPR036249">
    <property type="entry name" value="Thioredoxin-like_sf"/>
</dbReference>
<sequence length="543" mass="59466">MHPSVLIVGAGPAGLSLALLLLRNGISVRIIDKSVEHFVGTRGAGVMPRTLELYKILGILPAIERAGESSPIKMKIYTSPEGDGPINEFLMIDHLDPRPEYHRINPLGIMQDDHQAVLREVIKTEYGVSVELATELVSLEQSSDHVVVNLVKYTNSTECTQFDWVVGTDGARSTVRKQLSLSFDGDSHADIIYVIGDIEAKSVPECFDWKIWGSSSDRTLSLRPYKRNGKYYYYFICGGADFDVSEIGGNRDRIVDAMYNVIGKKNIEFGDLVATGLWRSNVRMVDKFNDGRVFLGGDAAHVHSFTGAQGVNTSVQDSFNLAWKLALVQKGLAPRSLLDTYTSERVPVVAGMLGKTTAYMHQTLSNVANKGEGWKRDWTVRQFGINYRGTSIVLDERQKDATETVDNYRSGDDNATHAGDRAPEVPGLTLASSGQSVSLYDLLDVTSHTLVIFGGHLAGILDGMSYPYGTVKNVLVYPAGTRIAEATTTGTACTVIDAEGYAYKHYKVVESEGLVVIIRPDGYIGAVLKAESGVADYFKRVFL</sequence>
<dbReference type="InterPro" id="IPR036188">
    <property type="entry name" value="FAD/NAD-bd_sf"/>
</dbReference>
<dbReference type="GO" id="GO:0016709">
    <property type="term" value="F:oxidoreductase activity, acting on paired donors, with incorporation or reduction of molecular oxygen, NAD(P)H as one donor, and incorporation of one atom of oxygen"/>
    <property type="evidence" value="ECO:0007669"/>
    <property type="project" value="UniProtKB-ARBA"/>
</dbReference>
<dbReference type="Proteomes" id="UP000017559">
    <property type="component" value="Unassembled WGS sequence"/>
</dbReference>
<dbReference type="Gene3D" id="3.50.50.60">
    <property type="entry name" value="FAD/NAD(P)-binding domain"/>
    <property type="match status" value="1"/>
</dbReference>
<evidence type="ECO:0000313" key="8">
    <source>
        <dbReference type="EMBL" id="ESK93238.1"/>
    </source>
</evidence>
<dbReference type="OrthoDB" id="2690153at2759"/>
<dbReference type="SUPFAM" id="SSF51905">
    <property type="entry name" value="FAD/NAD(P)-binding domain"/>
    <property type="match status" value="1"/>
</dbReference>
<evidence type="ECO:0000256" key="1">
    <source>
        <dbReference type="ARBA" id="ARBA00001974"/>
    </source>
</evidence>
<dbReference type="Pfam" id="PF07976">
    <property type="entry name" value="Phe_hydrox_dim"/>
    <property type="match status" value="1"/>
</dbReference>
<comment type="similarity">
    <text evidence="2">Belongs to the PheA/TfdB FAD monooxygenase family.</text>
</comment>
<dbReference type="AlphaFoldDB" id="V2X2B1"/>
<dbReference type="GO" id="GO:0071949">
    <property type="term" value="F:FAD binding"/>
    <property type="evidence" value="ECO:0007669"/>
    <property type="project" value="InterPro"/>
</dbReference>
<name>V2X2B1_MONRO</name>
<dbReference type="Gene3D" id="3.40.30.120">
    <property type="match status" value="1"/>
</dbReference>
<evidence type="ECO:0000256" key="5">
    <source>
        <dbReference type="ARBA" id="ARBA00023002"/>
    </source>
</evidence>
<dbReference type="PANTHER" id="PTHR43004">
    <property type="entry name" value="TRK SYSTEM POTASSIUM UPTAKE PROTEIN"/>
    <property type="match status" value="1"/>
</dbReference>
<evidence type="ECO:0000313" key="9">
    <source>
        <dbReference type="Proteomes" id="UP000017559"/>
    </source>
</evidence>
<dbReference type="SUPFAM" id="SSF52833">
    <property type="entry name" value="Thioredoxin-like"/>
    <property type="match status" value="1"/>
</dbReference>
<dbReference type="InterPro" id="IPR002938">
    <property type="entry name" value="FAD-bd"/>
</dbReference>
<gene>
    <name evidence="8" type="ORF">Moror_14600</name>
</gene>
<dbReference type="HOGENOM" id="CLU_009665_20_3_1"/>
<dbReference type="InterPro" id="IPR012941">
    <property type="entry name" value="Phe_hydrox_C_dim_dom"/>
</dbReference>
<organism evidence="8 9">
    <name type="scientific">Moniliophthora roreri (strain MCA 2997)</name>
    <name type="common">Cocoa frosty pod rot fungus</name>
    <name type="synonym">Crinipellis roreri</name>
    <dbReference type="NCBI Taxonomy" id="1381753"/>
    <lineage>
        <taxon>Eukaryota</taxon>
        <taxon>Fungi</taxon>
        <taxon>Dikarya</taxon>
        <taxon>Basidiomycota</taxon>
        <taxon>Agaricomycotina</taxon>
        <taxon>Agaricomycetes</taxon>
        <taxon>Agaricomycetidae</taxon>
        <taxon>Agaricales</taxon>
        <taxon>Marasmiineae</taxon>
        <taxon>Marasmiaceae</taxon>
        <taxon>Moniliophthora</taxon>
    </lineage>
</organism>
<dbReference type="InterPro" id="IPR050641">
    <property type="entry name" value="RIFMO-like"/>
</dbReference>
<dbReference type="KEGG" id="mrr:Moror_14600"/>
<comment type="caution">
    <text evidence="8">The sequence shown here is derived from an EMBL/GenBank/DDBJ whole genome shotgun (WGS) entry which is preliminary data.</text>
</comment>
<comment type="cofactor">
    <cofactor evidence="1">
        <name>FAD</name>
        <dbReference type="ChEBI" id="CHEBI:57692"/>
    </cofactor>
</comment>
<keyword evidence="5" id="KW-0560">Oxidoreductase</keyword>
<evidence type="ECO:0000259" key="7">
    <source>
        <dbReference type="Pfam" id="PF07976"/>
    </source>
</evidence>
<evidence type="ECO:0000259" key="6">
    <source>
        <dbReference type="Pfam" id="PF01494"/>
    </source>
</evidence>
<keyword evidence="8" id="KW-0503">Monooxygenase</keyword>
<dbReference type="PRINTS" id="PR00420">
    <property type="entry name" value="RNGMNOXGNASE"/>
</dbReference>
<evidence type="ECO:0000256" key="4">
    <source>
        <dbReference type="ARBA" id="ARBA00022827"/>
    </source>
</evidence>
<dbReference type="PANTHER" id="PTHR43004:SF19">
    <property type="entry name" value="BINDING MONOOXYGENASE, PUTATIVE (JCVI)-RELATED"/>
    <property type="match status" value="1"/>
</dbReference>
<protein>
    <submittedName>
        <fullName evidence="8">Monooxygenase</fullName>
    </submittedName>
</protein>
<feature type="domain" description="Phenol hydroxylase-like C-terminal dimerisation" evidence="7">
    <location>
        <begin position="498"/>
        <end position="541"/>
    </location>
</feature>
<dbReference type="Pfam" id="PF01494">
    <property type="entry name" value="FAD_binding_3"/>
    <property type="match status" value="1"/>
</dbReference>
<reference evidence="8 9" key="1">
    <citation type="journal article" date="2014" name="BMC Genomics">
        <title>Genome and secretome analysis of the hemibiotrophic fungal pathogen, Moniliophthora roreri, which causes frosty pod rot disease of cacao: mechanisms of the biotrophic and necrotrophic phases.</title>
        <authorList>
            <person name="Meinhardt L.W."/>
            <person name="Costa G.G.L."/>
            <person name="Thomazella D.P.T."/>
            <person name="Teixeira P.J.P.L."/>
            <person name="Carazzolle M.F."/>
            <person name="Schuster S.C."/>
            <person name="Carlson J.E."/>
            <person name="Guiltinan M.J."/>
            <person name="Mieczkowski P."/>
            <person name="Farmer A."/>
            <person name="Ramaraj T."/>
            <person name="Crozier J."/>
            <person name="Davis R.E."/>
            <person name="Shao J."/>
            <person name="Melnick R.L."/>
            <person name="Pereira G.A.G."/>
            <person name="Bailey B.A."/>
        </authorList>
    </citation>
    <scope>NUCLEOTIDE SEQUENCE [LARGE SCALE GENOMIC DNA]</scope>
    <source>
        <strain evidence="8 9">MCA 2997</strain>
    </source>
</reference>
<proteinExistence type="inferred from homology"/>
<evidence type="ECO:0000256" key="2">
    <source>
        <dbReference type="ARBA" id="ARBA00007801"/>
    </source>
</evidence>
<keyword evidence="9" id="KW-1185">Reference proteome</keyword>
<dbReference type="EMBL" id="AWSO01000217">
    <property type="protein sequence ID" value="ESK93238.1"/>
    <property type="molecule type" value="Genomic_DNA"/>
</dbReference>